<sequence>MSCSPSSSSSCGEQHCFKSADSHDSKGSGLCTFSCLVSTCLCTTSSCVTSSSSSACTQPFLRSSLFSNVPPTVQFYVKGSKVTKPNKGICSRLTWCHNSLLPVVMRQCLSRSHFTVVEESAMWIGYWGRHLKSNQYRTIQPFQKVNHFPGAFHMGRKDRLWQHICEMMMIWGADEYHIMPTTYILPRDARKLKNYLHCTPPRNVIIKPPASARGSGITIASRMRQIPTKTALIAQHYIDRPLIINGTKFDLRLYVYITCLDPLRIYLYNEGLVRFASVPYSTAPGTFTNKFMHLTNYSINKLAQSVGERETPVPKWRLSDLWKHIASHVDVPLIKQRIVDIIIKTVLACESSIRAHQKKHSLFAFTSHELYGMDILLDDTLKPWLLEVNISPSLHSGTPVDVNVKAPLARDVLNLCGVQLPPQPGGKGASLTINYGVKPFEGHKTHAELEKEHRHVEYYLKNGKIDRTILDEITGSDARTLVDFEDELSRADNFDLIFPTADNVGYMKYYNEPIYSNLLLMQWQLEQVDCGRQKGIQILEEICRRGGHMSQFPITTTTSAYSNSLDGIANGN</sequence>
<dbReference type="Gene3D" id="3.30.470.20">
    <property type="entry name" value="ATP-grasp fold, B domain"/>
    <property type="match status" value="1"/>
</dbReference>
<comment type="similarity">
    <text evidence="1">Belongs to the tubulin--tyrosine ligase family.</text>
</comment>
<dbReference type="Pfam" id="PF03133">
    <property type="entry name" value="TTL"/>
    <property type="match status" value="1"/>
</dbReference>
<evidence type="ECO:0000256" key="1">
    <source>
        <dbReference type="ARBA" id="ARBA00006820"/>
    </source>
</evidence>
<keyword evidence="3" id="KW-0547">Nucleotide-binding</keyword>
<dbReference type="InterPro" id="IPR004344">
    <property type="entry name" value="TTL/TTLL_fam"/>
</dbReference>
<evidence type="ECO:0000313" key="6">
    <source>
        <dbReference type="WBParaSite" id="PgR012_g192_t03"/>
    </source>
</evidence>
<dbReference type="GO" id="GO:0015631">
    <property type="term" value="F:tubulin binding"/>
    <property type="evidence" value="ECO:0007669"/>
    <property type="project" value="TreeGrafter"/>
</dbReference>
<dbReference type="GO" id="GO:0036064">
    <property type="term" value="C:ciliary basal body"/>
    <property type="evidence" value="ECO:0007669"/>
    <property type="project" value="TreeGrafter"/>
</dbReference>
<reference evidence="6" key="1">
    <citation type="submission" date="2022-11" db="UniProtKB">
        <authorList>
            <consortium name="WormBaseParasite"/>
        </authorList>
    </citation>
    <scope>IDENTIFICATION</scope>
</reference>
<keyword evidence="4" id="KW-0067">ATP-binding</keyword>
<dbReference type="GO" id="GO:0000226">
    <property type="term" value="P:microtubule cytoskeleton organization"/>
    <property type="evidence" value="ECO:0007669"/>
    <property type="project" value="TreeGrafter"/>
</dbReference>
<accession>A0A915APD1</accession>
<name>A0A915APD1_PARUN</name>
<protein>
    <submittedName>
        <fullName evidence="6">Tubulin polyglutamylase TTLL4</fullName>
    </submittedName>
</protein>
<evidence type="ECO:0000256" key="2">
    <source>
        <dbReference type="ARBA" id="ARBA00022598"/>
    </source>
</evidence>
<dbReference type="GO" id="GO:0005524">
    <property type="term" value="F:ATP binding"/>
    <property type="evidence" value="ECO:0007669"/>
    <property type="project" value="UniProtKB-KW"/>
</dbReference>
<proteinExistence type="inferred from homology"/>
<evidence type="ECO:0000313" key="5">
    <source>
        <dbReference type="Proteomes" id="UP000887569"/>
    </source>
</evidence>
<dbReference type="Proteomes" id="UP000887569">
    <property type="component" value="Unplaced"/>
</dbReference>
<dbReference type="PROSITE" id="PS51221">
    <property type="entry name" value="TTL"/>
    <property type="match status" value="1"/>
</dbReference>
<evidence type="ECO:0000256" key="3">
    <source>
        <dbReference type="ARBA" id="ARBA00022741"/>
    </source>
</evidence>
<dbReference type="WBParaSite" id="PgR012_g192_t03">
    <property type="protein sequence ID" value="PgR012_g192_t03"/>
    <property type="gene ID" value="PgR012_g192"/>
</dbReference>
<dbReference type="GO" id="GO:0070740">
    <property type="term" value="F:tubulin-glutamic acid ligase activity"/>
    <property type="evidence" value="ECO:0007669"/>
    <property type="project" value="TreeGrafter"/>
</dbReference>
<keyword evidence="2" id="KW-0436">Ligase</keyword>
<dbReference type="GO" id="GO:0019098">
    <property type="term" value="P:reproductive behavior"/>
    <property type="evidence" value="ECO:0007669"/>
    <property type="project" value="UniProtKB-ARBA"/>
</dbReference>
<dbReference type="AlphaFoldDB" id="A0A915APD1"/>
<keyword evidence="5" id="KW-1185">Reference proteome</keyword>
<dbReference type="PANTHER" id="PTHR12241">
    <property type="entry name" value="TUBULIN POLYGLUTAMYLASE"/>
    <property type="match status" value="1"/>
</dbReference>
<evidence type="ECO:0000256" key="4">
    <source>
        <dbReference type="ARBA" id="ARBA00022840"/>
    </source>
</evidence>
<dbReference type="PANTHER" id="PTHR12241:SF162">
    <property type="entry name" value="TUBULIN MONOGLUTAMYLASE TTLL4"/>
    <property type="match status" value="1"/>
</dbReference>
<organism evidence="5 6">
    <name type="scientific">Parascaris univalens</name>
    <name type="common">Nematode worm</name>
    <dbReference type="NCBI Taxonomy" id="6257"/>
    <lineage>
        <taxon>Eukaryota</taxon>
        <taxon>Metazoa</taxon>
        <taxon>Ecdysozoa</taxon>
        <taxon>Nematoda</taxon>
        <taxon>Chromadorea</taxon>
        <taxon>Rhabditida</taxon>
        <taxon>Spirurina</taxon>
        <taxon>Ascaridomorpha</taxon>
        <taxon>Ascaridoidea</taxon>
        <taxon>Ascarididae</taxon>
        <taxon>Parascaris</taxon>
    </lineage>
</organism>
<dbReference type="SUPFAM" id="SSF56059">
    <property type="entry name" value="Glutathione synthetase ATP-binding domain-like"/>
    <property type="match status" value="1"/>
</dbReference>